<dbReference type="InterPro" id="IPR005471">
    <property type="entry name" value="Tscrpt_reg_IclR_N"/>
</dbReference>
<keyword evidence="7" id="KW-1185">Reference proteome</keyword>
<evidence type="ECO:0000259" key="4">
    <source>
        <dbReference type="PROSITE" id="PS51077"/>
    </source>
</evidence>
<evidence type="ECO:0000259" key="5">
    <source>
        <dbReference type="PROSITE" id="PS51078"/>
    </source>
</evidence>
<sequence>MDGAFALLDAVERAGEARLSALAADSGLPKSTARRLLEQLVELGAVERSGGLFRMGSRMFRLGMGWQPSPGMLAGARGPVHELARATGATVALFVLREGRTIAVTAVPGELEPLLPVRAGMTFPWTTAAGKVLVAGAPSGLPVDGPPGSWRCEAATIREAGFAVDHQEVVDGVCCVAVPLRDRTAAAVAALCVLVDSTRPLPALTDAVVRSGRSISATIG</sequence>
<keyword evidence="1" id="KW-0805">Transcription regulation</keyword>
<dbReference type="InterPro" id="IPR014757">
    <property type="entry name" value="Tscrpt_reg_IclR_C"/>
</dbReference>
<name>A0ABW2VSQ8_9ACTN</name>
<dbReference type="InterPro" id="IPR036390">
    <property type="entry name" value="WH_DNA-bd_sf"/>
</dbReference>
<dbReference type="PANTHER" id="PTHR30136:SF24">
    <property type="entry name" value="HTH-TYPE TRANSCRIPTIONAL REPRESSOR ALLR"/>
    <property type="match status" value="1"/>
</dbReference>
<dbReference type="PROSITE" id="PS51077">
    <property type="entry name" value="HTH_ICLR"/>
    <property type="match status" value="1"/>
</dbReference>
<feature type="domain" description="IclR-ED" evidence="5">
    <location>
        <begin position="58"/>
        <end position="220"/>
    </location>
</feature>
<proteinExistence type="predicted"/>
<dbReference type="SUPFAM" id="SSF55781">
    <property type="entry name" value="GAF domain-like"/>
    <property type="match status" value="1"/>
</dbReference>
<comment type="caution">
    <text evidence="6">The sequence shown here is derived from an EMBL/GenBank/DDBJ whole genome shotgun (WGS) entry which is preliminary data.</text>
</comment>
<dbReference type="PANTHER" id="PTHR30136">
    <property type="entry name" value="HELIX-TURN-HELIX TRANSCRIPTIONAL REGULATOR, ICLR FAMILY"/>
    <property type="match status" value="1"/>
</dbReference>
<keyword evidence="2" id="KW-0238">DNA-binding</keyword>
<organism evidence="6 7">
    <name type="scientific">Streptomyces lutosisoli</name>
    <dbReference type="NCBI Taxonomy" id="2665721"/>
    <lineage>
        <taxon>Bacteria</taxon>
        <taxon>Bacillati</taxon>
        <taxon>Actinomycetota</taxon>
        <taxon>Actinomycetes</taxon>
        <taxon>Kitasatosporales</taxon>
        <taxon>Streptomycetaceae</taxon>
        <taxon>Streptomyces</taxon>
    </lineage>
</organism>
<evidence type="ECO:0000256" key="2">
    <source>
        <dbReference type="ARBA" id="ARBA00023125"/>
    </source>
</evidence>
<evidence type="ECO:0000256" key="3">
    <source>
        <dbReference type="ARBA" id="ARBA00023163"/>
    </source>
</evidence>
<dbReference type="SMART" id="SM00346">
    <property type="entry name" value="HTH_ICLR"/>
    <property type="match status" value="1"/>
</dbReference>
<dbReference type="Gene3D" id="1.10.10.10">
    <property type="entry name" value="Winged helix-like DNA-binding domain superfamily/Winged helix DNA-binding domain"/>
    <property type="match status" value="1"/>
</dbReference>
<dbReference type="Gene3D" id="3.30.450.40">
    <property type="match status" value="2"/>
</dbReference>
<dbReference type="RefSeq" id="WP_381251992.1">
    <property type="nucleotide sequence ID" value="NZ_JBHTBI010000007.1"/>
</dbReference>
<dbReference type="Pfam" id="PF01614">
    <property type="entry name" value="IclR_C"/>
    <property type="match status" value="1"/>
</dbReference>
<evidence type="ECO:0000313" key="6">
    <source>
        <dbReference type="EMBL" id="MFD0287119.1"/>
    </source>
</evidence>
<protein>
    <submittedName>
        <fullName evidence="6">IclR family transcriptional regulator</fullName>
    </submittedName>
</protein>
<gene>
    <name evidence="6" type="ORF">ACFQZP_36675</name>
</gene>
<dbReference type="PROSITE" id="PS51078">
    <property type="entry name" value="ICLR_ED"/>
    <property type="match status" value="1"/>
</dbReference>
<evidence type="ECO:0000256" key="1">
    <source>
        <dbReference type="ARBA" id="ARBA00023015"/>
    </source>
</evidence>
<dbReference type="Proteomes" id="UP001596957">
    <property type="component" value="Unassembled WGS sequence"/>
</dbReference>
<accession>A0ABW2VSQ8</accession>
<keyword evidence="3" id="KW-0804">Transcription</keyword>
<dbReference type="InterPro" id="IPR036388">
    <property type="entry name" value="WH-like_DNA-bd_sf"/>
</dbReference>
<evidence type="ECO:0000313" key="7">
    <source>
        <dbReference type="Proteomes" id="UP001596957"/>
    </source>
</evidence>
<reference evidence="7" key="1">
    <citation type="journal article" date="2019" name="Int. J. Syst. Evol. Microbiol.">
        <title>The Global Catalogue of Microorganisms (GCM) 10K type strain sequencing project: providing services to taxonomists for standard genome sequencing and annotation.</title>
        <authorList>
            <consortium name="The Broad Institute Genomics Platform"/>
            <consortium name="The Broad Institute Genome Sequencing Center for Infectious Disease"/>
            <person name="Wu L."/>
            <person name="Ma J."/>
        </authorList>
    </citation>
    <scope>NUCLEOTIDE SEQUENCE [LARGE SCALE GENOMIC DNA]</scope>
    <source>
        <strain evidence="7">CGMCC 4.7198</strain>
    </source>
</reference>
<dbReference type="EMBL" id="JBHTEC010000001">
    <property type="protein sequence ID" value="MFD0287119.1"/>
    <property type="molecule type" value="Genomic_DNA"/>
</dbReference>
<feature type="domain" description="HTH iclR-type" evidence="4">
    <location>
        <begin position="1"/>
        <end position="64"/>
    </location>
</feature>
<dbReference type="Pfam" id="PF09339">
    <property type="entry name" value="HTH_IclR"/>
    <property type="match status" value="1"/>
</dbReference>
<dbReference type="InterPro" id="IPR029016">
    <property type="entry name" value="GAF-like_dom_sf"/>
</dbReference>
<dbReference type="InterPro" id="IPR050707">
    <property type="entry name" value="HTH_MetabolicPath_Reg"/>
</dbReference>
<dbReference type="SUPFAM" id="SSF46785">
    <property type="entry name" value="Winged helix' DNA-binding domain"/>
    <property type="match status" value="1"/>
</dbReference>